<comment type="caution">
    <text evidence="1">The sequence shown here is derived from an EMBL/GenBank/DDBJ whole genome shotgun (WGS) entry which is preliminary data.</text>
</comment>
<keyword evidence="2" id="KW-1185">Reference proteome</keyword>
<evidence type="ECO:0000313" key="1">
    <source>
        <dbReference type="EMBL" id="KAJ8668789.1"/>
    </source>
</evidence>
<organism evidence="1 2">
    <name type="scientific">Eretmocerus hayati</name>
    <dbReference type="NCBI Taxonomy" id="131215"/>
    <lineage>
        <taxon>Eukaryota</taxon>
        <taxon>Metazoa</taxon>
        <taxon>Ecdysozoa</taxon>
        <taxon>Arthropoda</taxon>
        <taxon>Hexapoda</taxon>
        <taxon>Insecta</taxon>
        <taxon>Pterygota</taxon>
        <taxon>Neoptera</taxon>
        <taxon>Endopterygota</taxon>
        <taxon>Hymenoptera</taxon>
        <taxon>Apocrita</taxon>
        <taxon>Proctotrupomorpha</taxon>
        <taxon>Chalcidoidea</taxon>
        <taxon>Aphelinidae</taxon>
        <taxon>Aphelininae</taxon>
        <taxon>Eretmocerus</taxon>
    </lineage>
</organism>
<protein>
    <submittedName>
        <fullName evidence="1">Uncharacterized protein</fullName>
    </submittedName>
</protein>
<name>A0ACC2NCI7_9HYME</name>
<proteinExistence type="predicted"/>
<gene>
    <name evidence="1" type="ORF">QAD02_000048</name>
</gene>
<accession>A0ACC2NCI7</accession>
<dbReference type="EMBL" id="CM056743">
    <property type="protein sequence ID" value="KAJ8668789.1"/>
    <property type="molecule type" value="Genomic_DNA"/>
</dbReference>
<dbReference type="Proteomes" id="UP001239111">
    <property type="component" value="Chromosome 3"/>
</dbReference>
<sequence>MVRSQNQIQKKAGRSFRRMQEMKREEEEVRIEEEEKRLKRKVKLETARAQRVLAIARRATSDLLSAQENHARAVSGLAEKICLFQLIGNQLEKRISKCPNPTSDEGAFELFDIHEEL</sequence>
<reference evidence="1" key="1">
    <citation type="submission" date="2023-04" db="EMBL/GenBank/DDBJ databases">
        <title>A chromosome-level genome assembly of the parasitoid wasp Eretmocerus hayati.</title>
        <authorList>
            <person name="Zhong Y."/>
            <person name="Liu S."/>
            <person name="Liu Y."/>
        </authorList>
    </citation>
    <scope>NUCLEOTIDE SEQUENCE</scope>
    <source>
        <strain evidence="1">ZJU_SS_LIU_2023</strain>
    </source>
</reference>
<evidence type="ECO:0000313" key="2">
    <source>
        <dbReference type="Proteomes" id="UP001239111"/>
    </source>
</evidence>